<feature type="compositionally biased region" description="Pro residues" evidence="1">
    <location>
        <begin position="1088"/>
        <end position="1106"/>
    </location>
</feature>
<feature type="domain" description="BIG2" evidence="3">
    <location>
        <begin position="1227"/>
        <end position="1305"/>
    </location>
</feature>
<feature type="compositionally biased region" description="Acidic residues" evidence="1">
    <location>
        <begin position="82"/>
        <end position="116"/>
    </location>
</feature>
<evidence type="ECO:0000313" key="4">
    <source>
        <dbReference type="EMBL" id="MEQ2357261.1"/>
    </source>
</evidence>
<feature type="domain" description="BIG2" evidence="3">
    <location>
        <begin position="1145"/>
        <end position="1220"/>
    </location>
</feature>
<name>A0ABV1AH30_9FIRM</name>
<dbReference type="SUPFAM" id="SSF50998">
    <property type="entry name" value="Quinoprotein alcohol dehydrogenase-like"/>
    <property type="match status" value="1"/>
</dbReference>
<dbReference type="InterPro" id="IPR011047">
    <property type="entry name" value="Quinoprotein_ADH-like_sf"/>
</dbReference>
<evidence type="ECO:0000256" key="1">
    <source>
        <dbReference type="SAM" id="MobiDB-lite"/>
    </source>
</evidence>
<keyword evidence="5" id="KW-1185">Reference proteome</keyword>
<evidence type="ECO:0000256" key="2">
    <source>
        <dbReference type="SAM" id="SignalP"/>
    </source>
</evidence>
<dbReference type="EMBL" id="JBBMEI010000004">
    <property type="protein sequence ID" value="MEQ2357261.1"/>
    <property type="molecule type" value="Genomic_DNA"/>
</dbReference>
<dbReference type="Gene3D" id="2.60.40.1080">
    <property type="match status" value="2"/>
</dbReference>
<keyword evidence="2" id="KW-0732">Signal</keyword>
<feature type="region of interest" description="Disordered" evidence="1">
    <location>
        <begin position="36"/>
        <end position="119"/>
    </location>
</feature>
<organism evidence="4 5">
    <name type="scientific">Blautia intestinihominis</name>
    <dbReference type="NCBI Taxonomy" id="3133152"/>
    <lineage>
        <taxon>Bacteria</taxon>
        <taxon>Bacillati</taxon>
        <taxon>Bacillota</taxon>
        <taxon>Clostridia</taxon>
        <taxon>Lachnospirales</taxon>
        <taxon>Lachnospiraceae</taxon>
        <taxon>Blautia</taxon>
    </lineage>
</organism>
<dbReference type="Gene3D" id="2.130.10.10">
    <property type="entry name" value="YVTN repeat-like/Quinoprotein amine dehydrogenase"/>
    <property type="match status" value="1"/>
</dbReference>
<feature type="compositionally biased region" description="Polar residues" evidence="1">
    <location>
        <begin position="71"/>
        <end position="81"/>
    </location>
</feature>
<dbReference type="SUPFAM" id="SSF49373">
    <property type="entry name" value="Invasin/intimin cell-adhesion fragments"/>
    <property type="match status" value="2"/>
</dbReference>
<feature type="region of interest" description="Disordered" evidence="1">
    <location>
        <begin position="1084"/>
        <end position="1107"/>
    </location>
</feature>
<evidence type="ECO:0000313" key="5">
    <source>
        <dbReference type="Proteomes" id="UP001446032"/>
    </source>
</evidence>
<dbReference type="InterPro" id="IPR003343">
    <property type="entry name" value="Big_2"/>
</dbReference>
<feature type="chain" id="PRO_5045374565" evidence="2">
    <location>
        <begin position="27"/>
        <end position="1307"/>
    </location>
</feature>
<proteinExistence type="predicted"/>
<feature type="region of interest" description="Disordered" evidence="1">
    <location>
        <begin position="435"/>
        <end position="467"/>
    </location>
</feature>
<dbReference type="InterPro" id="IPR008964">
    <property type="entry name" value="Invasin/intimin_cell_adhesion"/>
</dbReference>
<dbReference type="Pfam" id="PF02368">
    <property type="entry name" value="Big_2"/>
    <property type="match status" value="2"/>
</dbReference>
<accession>A0ABV1AH30</accession>
<comment type="caution">
    <text evidence="4">The sequence shown here is derived from an EMBL/GenBank/DDBJ whole genome shotgun (WGS) entry which is preliminary data.</text>
</comment>
<protein>
    <submittedName>
        <fullName evidence="4">Ig-like domain-containing protein</fullName>
    </submittedName>
</protein>
<dbReference type="Proteomes" id="UP001446032">
    <property type="component" value="Unassembled WGS sequence"/>
</dbReference>
<dbReference type="Pfam" id="PF12733">
    <property type="entry name" value="Cadherin-like"/>
    <property type="match status" value="1"/>
</dbReference>
<gene>
    <name evidence="4" type="ORF">WMO75_02705</name>
</gene>
<dbReference type="SMART" id="SM00635">
    <property type="entry name" value="BID_2"/>
    <property type="match status" value="2"/>
</dbReference>
<feature type="compositionally biased region" description="Acidic residues" evidence="1">
    <location>
        <begin position="40"/>
        <end position="70"/>
    </location>
</feature>
<evidence type="ECO:0000259" key="3">
    <source>
        <dbReference type="SMART" id="SM00635"/>
    </source>
</evidence>
<dbReference type="InterPro" id="IPR015943">
    <property type="entry name" value="WD40/YVTN_repeat-like_dom_sf"/>
</dbReference>
<dbReference type="RefSeq" id="WP_349077560.1">
    <property type="nucleotide sequence ID" value="NZ_JBBMEI010000004.1"/>
</dbReference>
<dbReference type="InterPro" id="IPR025883">
    <property type="entry name" value="Cadherin-like_domain"/>
</dbReference>
<reference evidence="4 5" key="1">
    <citation type="submission" date="2024-03" db="EMBL/GenBank/DDBJ databases">
        <title>Human intestinal bacterial collection.</title>
        <authorList>
            <person name="Pauvert C."/>
            <person name="Hitch T.C.A."/>
            <person name="Clavel T."/>
        </authorList>
    </citation>
    <scope>NUCLEOTIDE SEQUENCE [LARGE SCALE GENOMIC DNA]</scope>
    <source>
        <strain evidence="4 5">CLA-AA-H95</strain>
    </source>
</reference>
<feature type="signal peptide" evidence="2">
    <location>
        <begin position="1"/>
        <end position="26"/>
    </location>
</feature>
<feature type="compositionally biased region" description="Polar residues" evidence="1">
    <location>
        <begin position="437"/>
        <end position="467"/>
    </location>
</feature>
<sequence>MKPIMKKWLTGLLCASLLAGSAPVYGADFSAEADFSSEISVEETQEEDQTEPETPSEPEAPAEVDLEQPDDFSSQDGQDTAETPDPDAPSDDFSADDLISDDSEAPEVQITDETEDQKEYLTDLNVYTGNGVKDALKLDRREDMDEEFGGRVYTVEYGSNYNSSALWISANLAEGAPEGSTVTLSAWNLSGKQETKEMSATAYTDGQRYSFSDIFASGNGKRAIYTIKAGTESDSVTYKLVVLRRLDLSSIRCYLPTDTDMAKNLITDFDTSGVTRDYEVSVTGTDKVKIRAVPFGENWYGLTINGQSISSGDPIEIPLTGDSTEIAFEMKEDGTYADPDCQEKTYTSTGSYKVTVQKQLSDSVTFQVTPQDAVISVYDKNGERMEPSQDSASTFASLIKGQEYTWNVSHYGYISQRNTFKAGEQAEITVELKKQDATQPEITDNDWTNFRNSESNNGITGTSTPTDASSTVQKWAMRIGVGQEASVTPPLILGGYLYVASGQFIYKLNKNTGDIVATSEPLNGNMIYALNPLTYAEGMLFAQIGGGQIQAVSASTLRSVWISESLGGQTLSPITYKDGYIYTGTWNSETTAGSYFCLSVTDEDPSKGDETKYCTWKYNHKGGFYWAGSYASGDYLVFGSDDGSGEKNYTSTAILYSVNTHTGLLLDKLTGLNGDIRSTVVYNNGYVYFTTKGGYLYRVAMNTDGTFGRADSYNLGGMATAAPVVYKGRIYVGVCGQESHRFDADAGHHFDVLNESAAGLSLAYEVSIPGYPQAAPLLSTAYENQDFNGDGQADGRVYLYFTYNARPGGLYMLADEPGQTSGKAEELFRPGSDQQQYCISTICADRDGTLYYKNDSNYLMAVETNGAYLDSVTAQADNGKVTWDKAFQRSVTEYTIRTAENASKVTLNFKTPAGCTLTVNGKTAGNTYTADVSSGSAEVTVVATLAGKSRTYTLHLTKDQGNTNLANLTASTSNTYSDSTKWLALTPAFSADKTSYRVTYLGSSFLRIYAEPADPSAEVTIEAGKGISKVIYKGKVTGSGSAVRLDAYFDSDASIEEAQVKIVVTAKTGKKTEYTLTIQRKETISTPTPTPTVTPTPTATPKPTPVPEKFGAWKTVSKATVFAPEKQQRKGTKGTVQTRTVGRKLTPTIRLNTTNIKLRVKQTTALVKVSGLARGDSIRSWTSSNRNIATVDSRGRITGKRAGRTRITVTLRSGKKAYINVTVQKSIVRTEKITGLRSSQTMKRGAKLTLKPVLTPLTSQEKITYSSSNKNVAVVSSRGVITARKKGTAKITVRSGKKSYVIKVTVK</sequence>